<comment type="subcellular location">
    <subcellularLocation>
        <location evidence="1">Endomembrane system</location>
        <topology evidence="1">Multi-pass membrane protein</topology>
    </subcellularLocation>
    <subcellularLocation>
        <location evidence="10">Vacuole membrane</location>
    </subcellularLocation>
</comment>
<dbReference type="AlphaFoldDB" id="A0A397UWJ7"/>
<dbReference type="InterPro" id="IPR004713">
    <property type="entry name" value="CaH_exchang"/>
</dbReference>
<dbReference type="GO" id="GO:0015369">
    <property type="term" value="F:calcium:proton antiporter activity"/>
    <property type="evidence" value="ECO:0007669"/>
    <property type="project" value="UniProtKB-UniRule"/>
</dbReference>
<feature type="transmembrane region" description="Helical" evidence="10">
    <location>
        <begin position="16"/>
        <end position="37"/>
    </location>
</feature>
<dbReference type="InterPro" id="IPR004837">
    <property type="entry name" value="NaCa_Exmemb"/>
</dbReference>
<protein>
    <recommendedName>
        <fullName evidence="10">Vacuolar calcium ion transporter</fullName>
    </recommendedName>
</protein>
<feature type="transmembrane region" description="Helical" evidence="10">
    <location>
        <begin position="244"/>
        <end position="269"/>
    </location>
</feature>
<feature type="transmembrane region" description="Helical" evidence="10">
    <location>
        <begin position="153"/>
        <end position="170"/>
    </location>
</feature>
<feature type="transmembrane region" description="Helical" evidence="10">
    <location>
        <begin position="347"/>
        <end position="368"/>
    </location>
</feature>
<feature type="domain" description="Sodium/calcium exchanger membrane region" evidence="11">
    <location>
        <begin position="44"/>
        <end position="223"/>
    </location>
</feature>
<feature type="transmembrane region" description="Helical" evidence="10">
    <location>
        <begin position="203"/>
        <end position="223"/>
    </location>
</feature>
<dbReference type="Gene3D" id="1.20.1420.30">
    <property type="entry name" value="NCX, central ion-binding region"/>
    <property type="match status" value="1"/>
</dbReference>
<reference evidence="12 13" key="1">
    <citation type="submission" date="2018-06" db="EMBL/GenBank/DDBJ databases">
        <title>Comparative genomics reveals the genomic features of Rhizophagus irregularis, R. cerebriforme, R. diaphanum and Gigaspora rosea, and their symbiotic lifestyle signature.</title>
        <authorList>
            <person name="Morin E."/>
            <person name="San Clemente H."/>
            <person name="Chen E.C.H."/>
            <person name="De La Providencia I."/>
            <person name="Hainaut M."/>
            <person name="Kuo A."/>
            <person name="Kohler A."/>
            <person name="Murat C."/>
            <person name="Tang N."/>
            <person name="Roy S."/>
            <person name="Loubradou J."/>
            <person name="Henrissat B."/>
            <person name="Grigoriev I.V."/>
            <person name="Corradi N."/>
            <person name="Roux C."/>
            <person name="Martin F.M."/>
        </authorList>
    </citation>
    <scope>NUCLEOTIDE SEQUENCE [LARGE SCALE GENOMIC DNA]</scope>
    <source>
        <strain evidence="12 13">DAOM 194757</strain>
    </source>
</reference>
<evidence type="ECO:0000256" key="8">
    <source>
        <dbReference type="ARBA" id="ARBA00023065"/>
    </source>
</evidence>
<dbReference type="InterPro" id="IPR044880">
    <property type="entry name" value="NCX_ion-bd_dom_sf"/>
</dbReference>
<evidence type="ECO:0000256" key="1">
    <source>
        <dbReference type="ARBA" id="ARBA00004127"/>
    </source>
</evidence>
<dbReference type="GO" id="GO:0012505">
    <property type="term" value="C:endomembrane system"/>
    <property type="evidence" value="ECO:0007669"/>
    <property type="project" value="UniProtKB-SubCell"/>
</dbReference>
<dbReference type="PANTHER" id="PTHR31503:SF22">
    <property type="entry name" value="VACUOLAR CALCIUM ION TRANSPORTER"/>
    <property type="match status" value="1"/>
</dbReference>
<keyword evidence="10" id="KW-0926">Vacuole</keyword>
<dbReference type="EMBL" id="QKWP01001115">
    <property type="protein sequence ID" value="RIB11596.1"/>
    <property type="molecule type" value="Genomic_DNA"/>
</dbReference>
<dbReference type="Proteomes" id="UP000266673">
    <property type="component" value="Unassembled WGS sequence"/>
</dbReference>
<evidence type="ECO:0000256" key="10">
    <source>
        <dbReference type="RuleBase" id="RU365028"/>
    </source>
</evidence>
<name>A0A397UWJ7_9GLOM</name>
<keyword evidence="6 10" id="KW-0106">Calcium</keyword>
<feature type="transmembrane region" description="Helical" evidence="10">
    <location>
        <begin position="43"/>
        <end position="64"/>
    </location>
</feature>
<dbReference type="OrthoDB" id="1699231at2759"/>
<dbReference type="InterPro" id="IPR004798">
    <property type="entry name" value="CAX-like"/>
</dbReference>
<evidence type="ECO:0000256" key="7">
    <source>
        <dbReference type="ARBA" id="ARBA00022989"/>
    </source>
</evidence>
<feature type="transmembrane region" description="Helical" evidence="10">
    <location>
        <begin position="104"/>
        <end position="133"/>
    </location>
</feature>
<evidence type="ECO:0000256" key="2">
    <source>
        <dbReference type="ARBA" id="ARBA00008170"/>
    </source>
</evidence>
<sequence>MCQLTRELTLIQTFEIIIFSSRYNIMLFLVPIGYITHFLNSNVILVFVMNFLAIVPLSKLLEFAIKELSYNVNETLGGLLNMTFNNLVELIITILALVNGQIRVVQAAVLGSIFFHILLTFGSCFLFGGIYILKNRKVEQEFDSTVAQMSSSLMTLACITLALPASFSIFRPEFAINVQASEPAIDNDFNISTVKIDNNLLHISYGTSIVLLVIYVLYLYFKLKTHKRLYKTLSKNEKEGNEAHINIIASLILLIVMTVIVVFSAIFLIKSIDGVATSHGISKTFIGMFLLPIAVNSVKYTTSVKNAIHDKMDTTINDSFGSSTHVALFIIPLLVILGWIINLPMSLFFLPFETICLFIAVILINYLVQKDGKSNWLEGVLLIATYSIMTVAFFYYPAP</sequence>
<dbReference type="Pfam" id="PF01699">
    <property type="entry name" value="Na_Ca_ex"/>
    <property type="match status" value="2"/>
</dbReference>
<comment type="function">
    <text evidence="10">Has a role in promoting intracellular calcium ion sequestration via the exchange of calcium ions for hydrogen ions across the vacuolar membrane. Involved also in manganese ion homeostasis via its uptake into the vacuole.</text>
</comment>
<comment type="similarity">
    <text evidence="2 10">Belongs to the Ca(2+):cation antiporter (CaCA) (TC 2.A.19) family.</text>
</comment>
<evidence type="ECO:0000256" key="4">
    <source>
        <dbReference type="ARBA" id="ARBA00022568"/>
    </source>
</evidence>
<evidence type="ECO:0000256" key="3">
    <source>
        <dbReference type="ARBA" id="ARBA00022448"/>
    </source>
</evidence>
<evidence type="ECO:0000313" key="13">
    <source>
        <dbReference type="Proteomes" id="UP000266673"/>
    </source>
</evidence>
<dbReference type="PANTHER" id="PTHR31503">
    <property type="entry name" value="VACUOLAR CALCIUM ION TRANSPORTER"/>
    <property type="match status" value="1"/>
</dbReference>
<feature type="transmembrane region" description="Helical" evidence="10">
    <location>
        <begin position="380"/>
        <end position="398"/>
    </location>
</feature>
<keyword evidence="8 10" id="KW-0406">Ion transport</keyword>
<organism evidence="12 13">
    <name type="scientific">Gigaspora rosea</name>
    <dbReference type="NCBI Taxonomy" id="44941"/>
    <lineage>
        <taxon>Eukaryota</taxon>
        <taxon>Fungi</taxon>
        <taxon>Fungi incertae sedis</taxon>
        <taxon>Mucoromycota</taxon>
        <taxon>Glomeromycotina</taxon>
        <taxon>Glomeromycetes</taxon>
        <taxon>Diversisporales</taxon>
        <taxon>Gigasporaceae</taxon>
        <taxon>Gigaspora</taxon>
    </lineage>
</organism>
<dbReference type="GO" id="GO:0000329">
    <property type="term" value="C:fungal-type vacuole membrane"/>
    <property type="evidence" value="ECO:0007669"/>
    <property type="project" value="TreeGrafter"/>
</dbReference>
<feature type="transmembrane region" description="Helical" evidence="10">
    <location>
        <begin position="319"/>
        <end position="341"/>
    </location>
</feature>
<dbReference type="NCBIfam" id="TIGR00378">
    <property type="entry name" value="cax"/>
    <property type="match status" value="1"/>
</dbReference>
<comment type="caution">
    <text evidence="12">The sequence shown here is derived from an EMBL/GenBank/DDBJ whole genome shotgun (WGS) entry which is preliminary data.</text>
</comment>
<keyword evidence="7 10" id="KW-1133">Transmembrane helix</keyword>
<keyword evidence="9 10" id="KW-0472">Membrane</keyword>
<accession>A0A397UWJ7</accession>
<keyword evidence="5 10" id="KW-0812">Transmembrane</keyword>
<dbReference type="STRING" id="44941.A0A397UWJ7"/>
<feature type="transmembrane region" description="Helical" evidence="10">
    <location>
        <begin position="281"/>
        <end position="298"/>
    </location>
</feature>
<proteinExistence type="inferred from homology"/>
<evidence type="ECO:0000256" key="9">
    <source>
        <dbReference type="ARBA" id="ARBA00023136"/>
    </source>
</evidence>
<keyword evidence="3 10" id="KW-0813">Transport</keyword>
<keyword evidence="10" id="KW-0050">Antiport</keyword>
<evidence type="ECO:0000313" key="12">
    <source>
        <dbReference type="EMBL" id="RIB11596.1"/>
    </source>
</evidence>
<dbReference type="GO" id="GO:0006874">
    <property type="term" value="P:intracellular calcium ion homeostasis"/>
    <property type="evidence" value="ECO:0007669"/>
    <property type="project" value="TreeGrafter"/>
</dbReference>
<keyword evidence="4 10" id="KW-0109">Calcium transport</keyword>
<feature type="domain" description="Sodium/calcium exchanger membrane region" evidence="11">
    <location>
        <begin position="250"/>
        <end position="394"/>
    </location>
</feature>
<gene>
    <name evidence="12" type="ORF">C2G38_2103199</name>
</gene>
<evidence type="ECO:0000256" key="6">
    <source>
        <dbReference type="ARBA" id="ARBA00022837"/>
    </source>
</evidence>
<evidence type="ECO:0000256" key="5">
    <source>
        <dbReference type="ARBA" id="ARBA00022692"/>
    </source>
</evidence>
<evidence type="ECO:0000259" key="11">
    <source>
        <dbReference type="Pfam" id="PF01699"/>
    </source>
</evidence>
<feature type="transmembrane region" description="Helical" evidence="10">
    <location>
        <begin position="76"/>
        <end position="98"/>
    </location>
</feature>
<keyword evidence="13" id="KW-1185">Reference proteome</keyword>